<dbReference type="Proteomes" id="UP000821845">
    <property type="component" value="Chromosome 9"/>
</dbReference>
<name>A0ACB7RP02_HYAAI</name>
<dbReference type="EMBL" id="CM023489">
    <property type="protein sequence ID" value="KAH6922209.1"/>
    <property type="molecule type" value="Genomic_DNA"/>
</dbReference>
<comment type="caution">
    <text evidence="1">The sequence shown here is derived from an EMBL/GenBank/DDBJ whole genome shotgun (WGS) entry which is preliminary data.</text>
</comment>
<reference evidence="1" key="1">
    <citation type="submission" date="2020-05" db="EMBL/GenBank/DDBJ databases">
        <title>Large-scale comparative analyses of tick genomes elucidate their genetic diversity and vector capacities.</title>
        <authorList>
            <person name="Jia N."/>
            <person name="Wang J."/>
            <person name="Shi W."/>
            <person name="Du L."/>
            <person name="Sun Y."/>
            <person name="Zhan W."/>
            <person name="Jiang J."/>
            <person name="Wang Q."/>
            <person name="Zhang B."/>
            <person name="Ji P."/>
            <person name="Sakyi L.B."/>
            <person name="Cui X."/>
            <person name="Yuan T."/>
            <person name="Jiang B."/>
            <person name="Yang W."/>
            <person name="Lam T.T.-Y."/>
            <person name="Chang Q."/>
            <person name="Ding S."/>
            <person name="Wang X."/>
            <person name="Zhu J."/>
            <person name="Ruan X."/>
            <person name="Zhao L."/>
            <person name="Wei J."/>
            <person name="Que T."/>
            <person name="Du C."/>
            <person name="Cheng J."/>
            <person name="Dai P."/>
            <person name="Han X."/>
            <person name="Huang E."/>
            <person name="Gao Y."/>
            <person name="Liu J."/>
            <person name="Shao H."/>
            <person name="Ye R."/>
            <person name="Li L."/>
            <person name="Wei W."/>
            <person name="Wang X."/>
            <person name="Wang C."/>
            <person name="Yang T."/>
            <person name="Huo Q."/>
            <person name="Li W."/>
            <person name="Guo W."/>
            <person name="Chen H."/>
            <person name="Zhou L."/>
            <person name="Ni X."/>
            <person name="Tian J."/>
            <person name="Zhou Y."/>
            <person name="Sheng Y."/>
            <person name="Liu T."/>
            <person name="Pan Y."/>
            <person name="Xia L."/>
            <person name="Li J."/>
            <person name="Zhao F."/>
            <person name="Cao W."/>
        </authorList>
    </citation>
    <scope>NUCLEOTIDE SEQUENCE</scope>
    <source>
        <strain evidence="1">Hyas-2018</strain>
    </source>
</reference>
<protein>
    <submittedName>
        <fullName evidence="1">Uncharacterized protein</fullName>
    </submittedName>
</protein>
<evidence type="ECO:0000313" key="1">
    <source>
        <dbReference type="EMBL" id="KAH6922209.1"/>
    </source>
</evidence>
<gene>
    <name evidence="1" type="ORF">HPB50_010872</name>
</gene>
<keyword evidence="2" id="KW-1185">Reference proteome</keyword>
<proteinExistence type="predicted"/>
<organism evidence="1 2">
    <name type="scientific">Hyalomma asiaticum</name>
    <name type="common">Tick</name>
    <dbReference type="NCBI Taxonomy" id="266040"/>
    <lineage>
        <taxon>Eukaryota</taxon>
        <taxon>Metazoa</taxon>
        <taxon>Ecdysozoa</taxon>
        <taxon>Arthropoda</taxon>
        <taxon>Chelicerata</taxon>
        <taxon>Arachnida</taxon>
        <taxon>Acari</taxon>
        <taxon>Parasitiformes</taxon>
        <taxon>Ixodida</taxon>
        <taxon>Ixodoidea</taxon>
        <taxon>Ixodidae</taxon>
        <taxon>Hyalomminae</taxon>
        <taxon>Hyalomma</taxon>
    </lineage>
</organism>
<accession>A0ACB7RP02</accession>
<sequence>MSDGVENENPRLKDVLPKVTAAKVEVSTLALGTSADEQLEKLATATRGKAFFFEDLKGNTALRMETAFVEATTTQAGADKDYITLVDKSTGFETRLEQKLVLEPSLGNNTVIMVERVRPTHADITVTLIDPSGQECKKCADRGDERTKKIVIPSPAQSGEWTIRVDSNLGSQSVEVNIQAKSQGRDPNSEPIRVVCRMASIEVGKPDGAIIYADVNKGKKIVLDATVVAEVTGPNKPHKSTVPLRDNGQQPDIEADDGTYSGYFVQFTGKGRYAVTAHVSSDHRARLSDPKIASGSFYSTTLFTLTSGTPAPYAQADHEWSIDDFEDDNSTAEITNQTSTSAAASRCLPEGGGGWVLPASAVDIRASRDYAKLDSDFEKQEQITMADVIEGNLDPLPAGTKHVATFTFAIKWATSRPDGALDWKIFLAARVANSDGLKSNTSNIVQVTYASPPVTTTVVITTTTAATTTEMTTTEATTTPATTTPATTTKVTTAAVTTTQITSTTESATTTTTGVQGTQESRGQSKLWLWILIGGIAVVILISAVLAVLFRASTSKRGVYNFLVVRWRANQDVPASGDGSELL</sequence>
<evidence type="ECO:0000313" key="2">
    <source>
        <dbReference type="Proteomes" id="UP000821845"/>
    </source>
</evidence>